<dbReference type="GO" id="GO:0009002">
    <property type="term" value="F:serine-type D-Ala-D-Ala carboxypeptidase activity"/>
    <property type="evidence" value="ECO:0007669"/>
    <property type="project" value="UniProtKB-EC"/>
</dbReference>
<dbReference type="Pfam" id="PF02113">
    <property type="entry name" value="Peptidase_S13"/>
    <property type="match status" value="1"/>
</dbReference>
<dbReference type="KEGG" id="nli:G3M70_08120"/>
<proteinExistence type="inferred from homology"/>
<reference evidence="3 4" key="1">
    <citation type="submission" date="2020-02" db="EMBL/GenBank/DDBJ databases">
        <title>Genomic and physiological characterization of two novel Nitrospinaceae genera.</title>
        <authorList>
            <person name="Mueller A.J."/>
            <person name="Jung M.-Y."/>
            <person name="Strachan C.R."/>
            <person name="Herbold C.W."/>
            <person name="Kirkegaard R.H."/>
            <person name="Daims H."/>
        </authorList>
    </citation>
    <scope>NUCLEOTIDE SEQUENCE [LARGE SCALE GENOMIC DNA]</scope>
    <source>
        <strain evidence="3">EB</strain>
    </source>
</reference>
<dbReference type="Gene3D" id="3.40.710.10">
    <property type="entry name" value="DD-peptidase/beta-lactamase superfamily"/>
    <property type="match status" value="2"/>
</dbReference>
<dbReference type="PANTHER" id="PTHR30023:SF0">
    <property type="entry name" value="PENICILLIN-SENSITIVE CARBOXYPEPTIDASE A"/>
    <property type="match status" value="1"/>
</dbReference>
<protein>
    <submittedName>
        <fullName evidence="3">D-alanyl-D-alanine carboxypeptidase/D-alanyl-D-alanine-endopeptidase</fullName>
        <ecNumber evidence="3">3.4.16.4</ecNumber>
    </submittedName>
</protein>
<dbReference type="PANTHER" id="PTHR30023">
    <property type="entry name" value="D-ALANYL-D-ALANINE CARBOXYPEPTIDASE"/>
    <property type="match status" value="1"/>
</dbReference>
<evidence type="ECO:0000256" key="1">
    <source>
        <dbReference type="ARBA" id="ARBA00006096"/>
    </source>
</evidence>
<comment type="similarity">
    <text evidence="1">Belongs to the peptidase S13 family.</text>
</comment>
<gene>
    <name evidence="3" type="primary">dacB</name>
    <name evidence="3" type="ORF">G3M70_08120</name>
</gene>
<dbReference type="EC" id="3.4.16.4" evidence="3"/>
<evidence type="ECO:0000313" key="3">
    <source>
        <dbReference type="EMBL" id="QPJ61844.1"/>
    </source>
</evidence>
<dbReference type="InterPro" id="IPR012338">
    <property type="entry name" value="Beta-lactam/transpept-like"/>
</dbReference>
<name>A0A7T0BVP0_9BACT</name>
<dbReference type="AlphaFoldDB" id="A0A7T0BVP0"/>
<evidence type="ECO:0000256" key="2">
    <source>
        <dbReference type="ARBA" id="ARBA00022801"/>
    </source>
</evidence>
<dbReference type="GO" id="GO:0000270">
    <property type="term" value="P:peptidoglycan metabolic process"/>
    <property type="evidence" value="ECO:0007669"/>
    <property type="project" value="TreeGrafter"/>
</dbReference>
<keyword evidence="3" id="KW-0121">Carboxypeptidase</keyword>
<dbReference type="InterPro" id="IPR000667">
    <property type="entry name" value="Peptidase_S13"/>
</dbReference>
<dbReference type="Gene3D" id="3.50.80.20">
    <property type="entry name" value="D-Ala-D-Ala carboxypeptidase C, peptidase S13"/>
    <property type="match status" value="1"/>
</dbReference>
<accession>A0A7T0BVP0</accession>
<sequence length="502" mass="54930">MRRPVLHKVTGLLVLILMLVPGLLLAQPLDDSPSASKFRKKIDDLFSHRCSRRARAGVKIVSLTSNKTLYEKNSSQLFVPASNMKMVTTAAALRKLGPDYYFPTKVYGTAPISKNTLKGDMFLKGFGDPFLVTERMWLLVNEIKNLPLDKIEGDLIMDGSYFGGGLKVASWKGYNGPEAYLAPLSALSFNFNTIAVHIAPGKRSGDAPVVVIDPSTPYTRLEVSAVTKKKARRGRLIVNRHHQGGQDVVTVSGSIPLNVGRKTYYLNITHPLEYTGAVFKKMLGQAGVEVTGKVKVGTVPQGALELHEHKSLPFSDILQGLNKYSNNFIAEQIVRTLAAREFGAPGTTKKGVQLVRDYLKSLGFAENAFSISDGSGLSRQNRLSPEQLIAVLKDVHGDWSVFPEFVSAMAIMGLDGTVEDRMVRNSRAQTIRAKTGTLNHVSSLSGFFQSQDGEAFAFSILMNGLKCSNGRAHRLQNSIMAEALKFSRKEDSAPETNKGDLN</sequence>
<keyword evidence="2 3" id="KW-0378">Hydrolase</keyword>
<dbReference type="NCBIfam" id="TIGR00666">
    <property type="entry name" value="PBP4"/>
    <property type="match status" value="1"/>
</dbReference>
<organism evidence="3 4">
    <name type="scientific">Candidatus Nitronauta litoralis</name>
    <dbReference type="NCBI Taxonomy" id="2705533"/>
    <lineage>
        <taxon>Bacteria</taxon>
        <taxon>Pseudomonadati</taxon>
        <taxon>Nitrospinota/Tectimicrobiota group</taxon>
        <taxon>Nitrospinota</taxon>
        <taxon>Nitrospinia</taxon>
        <taxon>Nitrospinales</taxon>
        <taxon>Nitrospinaceae</taxon>
        <taxon>Candidatus Nitronauta</taxon>
    </lineage>
</organism>
<keyword evidence="3" id="KW-0645">Protease</keyword>
<dbReference type="Proteomes" id="UP000594688">
    <property type="component" value="Chromosome"/>
</dbReference>
<dbReference type="PRINTS" id="PR00922">
    <property type="entry name" value="DADACBPTASE3"/>
</dbReference>
<dbReference type="EMBL" id="CP048685">
    <property type="protein sequence ID" value="QPJ61844.1"/>
    <property type="molecule type" value="Genomic_DNA"/>
</dbReference>
<dbReference type="GO" id="GO:0006508">
    <property type="term" value="P:proteolysis"/>
    <property type="evidence" value="ECO:0007669"/>
    <property type="project" value="InterPro"/>
</dbReference>
<evidence type="ECO:0000313" key="4">
    <source>
        <dbReference type="Proteomes" id="UP000594688"/>
    </source>
</evidence>
<dbReference type="SUPFAM" id="SSF56601">
    <property type="entry name" value="beta-lactamase/transpeptidase-like"/>
    <property type="match status" value="1"/>
</dbReference>